<evidence type="ECO:0000313" key="2">
    <source>
        <dbReference type="EMBL" id="SUV16306.1"/>
    </source>
</evidence>
<dbReference type="AlphaFoldDB" id="A0A2S0K316"/>
<reference evidence="1 3" key="1">
    <citation type="submission" date="2017-03" db="EMBL/GenBank/DDBJ databases">
        <title>The whole genome sequencing and assembly of Lysinibacillus sphaericus DSM 28T strain.</title>
        <authorList>
            <person name="Lee Y.-J."/>
            <person name="Yi H."/>
            <person name="Bahn Y.-S."/>
            <person name="Kim J.F."/>
            <person name="Lee D.-W."/>
        </authorList>
    </citation>
    <scope>NUCLEOTIDE SEQUENCE [LARGE SCALE GENOMIC DNA]</scope>
    <source>
        <strain evidence="1 3">DSM 28</strain>
    </source>
</reference>
<name>A0A2S0K316_LYSSH</name>
<dbReference type="EMBL" id="CP019980">
    <property type="protein sequence ID" value="AVK97770.1"/>
    <property type="molecule type" value="Genomic_DNA"/>
</dbReference>
<sequence length="176" mass="21050">MTNAVVTKAKCILEGIEVDLDITKNWSKDHFDNYYLYFSHPDIEVRKYSLLVFAAGLGNWYLGSAHIFRPIKELKKDPDFNKDKVYHFEKYIKSFLDNRVAIKREFPLLYNCLVWYLLRLDNEKRFEYIFRTVDKQLFITLREVLLESGVNPNEFQNNYNDVLREVGITPFFLDEV</sequence>
<gene>
    <name evidence="1" type="ORF">LS41612_16540</name>
    <name evidence="2" type="ORF">NCTC10338_01384</name>
</gene>
<dbReference type="Proteomes" id="UP000255295">
    <property type="component" value="Unassembled WGS sequence"/>
</dbReference>
<accession>A0A2S0K316</accession>
<organism evidence="1 3">
    <name type="scientific">Lysinibacillus sphaericus</name>
    <name type="common">Bacillus sphaericus</name>
    <dbReference type="NCBI Taxonomy" id="1421"/>
    <lineage>
        <taxon>Bacteria</taxon>
        <taxon>Bacillati</taxon>
        <taxon>Bacillota</taxon>
        <taxon>Bacilli</taxon>
        <taxon>Bacillales</taxon>
        <taxon>Bacillaceae</taxon>
        <taxon>Lysinibacillus</taxon>
    </lineage>
</organism>
<protein>
    <submittedName>
        <fullName evidence="1">Uncharacterized protein</fullName>
    </submittedName>
</protein>
<reference evidence="2 4" key="2">
    <citation type="submission" date="2018-06" db="EMBL/GenBank/DDBJ databases">
        <authorList>
            <consortium name="Pathogen Informatics"/>
            <person name="Doyle S."/>
        </authorList>
    </citation>
    <scope>NUCLEOTIDE SEQUENCE [LARGE SCALE GENOMIC DNA]</scope>
    <source>
        <strain evidence="2 4">NCTC10338</strain>
    </source>
</reference>
<dbReference type="Proteomes" id="UP000238825">
    <property type="component" value="Chromosome"/>
</dbReference>
<evidence type="ECO:0000313" key="1">
    <source>
        <dbReference type="EMBL" id="AVK97770.1"/>
    </source>
</evidence>
<dbReference type="EMBL" id="UFSZ01000001">
    <property type="protein sequence ID" value="SUV16306.1"/>
    <property type="molecule type" value="Genomic_DNA"/>
</dbReference>
<proteinExistence type="predicted"/>
<evidence type="ECO:0000313" key="4">
    <source>
        <dbReference type="Proteomes" id="UP000255295"/>
    </source>
</evidence>
<dbReference type="GeneID" id="48277806"/>
<evidence type="ECO:0000313" key="3">
    <source>
        <dbReference type="Proteomes" id="UP000238825"/>
    </source>
</evidence>
<dbReference type="RefSeq" id="WP_024361467.1">
    <property type="nucleotide sequence ID" value="NZ_BJNS01000018.1"/>
</dbReference>